<sequence>MSLSKENSLAERGVPPTKGRVSPTCTLTPLNRPAKDNQQTKPTFGVSHASSPTAVGGSGHNQAQLFPQTDPSPQGDYSNVDSGGRTARQQCTQSQPSKDYSGARLVRYWIWKCMLCCSDWRGRRQC</sequence>
<gene>
    <name evidence="2" type="ORF">CPB83DRAFT_286824</name>
</gene>
<dbReference type="AlphaFoldDB" id="A0A9P6EHT2"/>
<feature type="region of interest" description="Disordered" evidence="1">
    <location>
        <begin position="1"/>
        <end position="99"/>
    </location>
</feature>
<dbReference type="Proteomes" id="UP000807306">
    <property type="component" value="Unassembled WGS sequence"/>
</dbReference>
<reference evidence="2" key="1">
    <citation type="submission" date="2020-11" db="EMBL/GenBank/DDBJ databases">
        <authorList>
            <consortium name="DOE Joint Genome Institute"/>
            <person name="Ahrendt S."/>
            <person name="Riley R."/>
            <person name="Andreopoulos W."/>
            <person name="Labutti K."/>
            <person name="Pangilinan J."/>
            <person name="Ruiz-Duenas F.J."/>
            <person name="Barrasa J.M."/>
            <person name="Sanchez-Garcia M."/>
            <person name="Camarero S."/>
            <person name="Miyauchi S."/>
            <person name="Serrano A."/>
            <person name="Linde D."/>
            <person name="Babiker R."/>
            <person name="Drula E."/>
            <person name="Ayuso-Fernandez I."/>
            <person name="Pacheco R."/>
            <person name="Padilla G."/>
            <person name="Ferreira P."/>
            <person name="Barriuso J."/>
            <person name="Kellner H."/>
            <person name="Castanera R."/>
            <person name="Alfaro M."/>
            <person name="Ramirez L."/>
            <person name="Pisabarro A.G."/>
            <person name="Kuo A."/>
            <person name="Tritt A."/>
            <person name="Lipzen A."/>
            <person name="He G."/>
            <person name="Yan M."/>
            <person name="Ng V."/>
            <person name="Cullen D."/>
            <person name="Martin F."/>
            <person name="Rosso M.-N."/>
            <person name="Henrissat B."/>
            <person name="Hibbett D."/>
            <person name="Martinez A.T."/>
            <person name="Grigoriev I.V."/>
        </authorList>
    </citation>
    <scope>NUCLEOTIDE SEQUENCE</scope>
    <source>
        <strain evidence="2">CBS 506.95</strain>
    </source>
</reference>
<evidence type="ECO:0000313" key="2">
    <source>
        <dbReference type="EMBL" id="KAF9529165.1"/>
    </source>
</evidence>
<proteinExistence type="predicted"/>
<dbReference type="EMBL" id="MU157848">
    <property type="protein sequence ID" value="KAF9529165.1"/>
    <property type="molecule type" value="Genomic_DNA"/>
</dbReference>
<evidence type="ECO:0000313" key="3">
    <source>
        <dbReference type="Proteomes" id="UP000807306"/>
    </source>
</evidence>
<name>A0A9P6EHT2_9AGAR</name>
<protein>
    <submittedName>
        <fullName evidence="2">Uncharacterized protein</fullName>
    </submittedName>
</protein>
<accession>A0A9P6EHT2</accession>
<evidence type="ECO:0000256" key="1">
    <source>
        <dbReference type="SAM" id="MobiDB-lite"/>
    </source>
</evidence>
<feature type="compositionally biased region" description="Polar residues" evidence="1">
    <location>
        <begin position="36"/>
        <end position="53"/>
    </location>
</feature>
<keyword evidence="3" id="KW-1185">Reference proteome</keyword>
<feature type="compositionally biased region" description="Polar residues" evidence="1">
    <location>
        <begin position="60"/>
        <end position="98"/>
    </location>
</feature>
<comment type="caution">
    <text evidence="2">The sequence shown here is derived from an EMBL/GenBank/DDBJ whole genome shotgun (WGS) entry which is preliminary data.</text>
</comment>
<organism evidence="2 3">
    <name type="scientific">Crepidotus variabilis</name>
    <dbReference type="NCBI Taxonomy" id="179855"/>
    <lineage>
        <taxon>Eukaryota</taxon>
        <taxon>Fungi</taxon>
        <taxon>Dikarya</taxon>
        <taxon>Basidiomycota</taxon>
        <taxon>Agaricomycotina</taxon>
        <taxon>Agaricomycetes</taxon>
        <taxon>Agaricomycetidae</taxon>
        <taxon>Agaricales</taxon>
        <taxon>Agaricineae</taxon>
        <taxon>Crepidotaceae</taxon>
        <taxon>Crepidotus</taxon>
    </lineage>
</organism>